<evidence type="ECO:0000313" key="3">
    <source>
        <dbReference type="EMBL" id="CAF1327737.1"/>
    </source>
</evidence>
<dbReference type="SMART" id="SM00213">
    <property type="entry name" value="UBQ"/>
    <property type="match status" value="1"/>
</dbReference>
<dbReference type="InterPro" id="IPR050158">
    <property type="entry name" value="Ubiquitin_ubiquitin-like"/>
</dbReference>
<keyword evidence="5" id="KW-1185">Reference proteome</keyword>
<evidence type="ECO:0000313" key="4">
    <source>
        <dbReference type="EMBL" id="CAF1589817.1"/>
    </source>
</evidence>
<evidence type="ECO:0000259" key="2">
    <source>
        <dbReference type="PROSITE" id="PS50053"/>
    </source>
</evidence>
<feature type="region of interest" description="Disordered" evidence="1">
    <location>
        <begin position="404"/>
        <end position="423"/>
    </location>
</feature>
<dbReference type="PANTHER" id="PTHR10666">
    <property type="entry name" value="UBIQUITIN"/>
    <property type="match status" value="1"/>
</dbReference>
<feature type="compositionally biased region" description="Polar residues" evidence="1">
    <location>
        <begin position="413"/>
        <end position="423"/>
    </location>
</feature>
<dbReference type="InterPro" id="IPR029071">
    <property type="entry name" value="Ubiquitin-like_domsf"/>
</dbReference>
<feature type="domain" description="Ubiquitin-like" evidence="2">
    <location>
        <begin position="238"/>
        <end position="313"/>
    </location>
</feature>
<protein>
    <recommendedName>
        <fullName evidence="2">Ubiquitin-like domain-containing protein</fullName>
    </recommendedName>
</protein>
<dbReference type="Proteomes" id="UP000663870">
    <property type="component" value="Unassembled WGS sequence"/>
</dbReference>
<dbReference type="EMBL" id="CAJNOL010004515">
    <property type="protein sequence ID" value="CAF1589817.1"/>
    <property type="molecule type" value="Genomic_DNA"/>
</dbReference>
<organism evidence="4 5">
    <name type="scientific">Rotaria sordida</name>
    <dbReference type="NCBI Taxonomy" id="392033"/>
    <lineage>
        <taxon>Eukaryota</taxon>
        <taxon>Metazoa</taxon>
        <taxon>Spiralia</taxon>
        <taxon>Gnathifera</taxon>
        <taxon>Rotifera</taxon>
        <taxon>Eurotatoria</taxon>
        <taxon>Bdelloidea</taxon>
        <taxon>Philodinida</taxon>
        <taxon>Philodinidae</taxon>
        <taxon>Rotaria</taxon>
    </lineage>
</organism>
<dbReference type="Pfam" id="PF00240">
    <property type="entry name" value="ubiquitin"/>
    <property type="match status" value="1"/>
</dbReference>
<proteinExistence type="predicted"/>
<dbReference type="PRINTS" id="PR00348">
    <property type="entry name" value="UBIQUITIN"/>
</dbReference>
<dbReference type="AlphaFoldDB" id="A0A816A1C4"/>
<dbReference type="Proteomes" id="UP000663854">
    <property type="component" value="Unassembled WGS sequence"/>
</dbReference>
<name>A0A816A1C4_9BILA</name>
<dbReference type="FunFam" id="3.10.20.90:FF:000160">
    <property type="entry name" value="Polyubiquitin-C"/>
    <property type="match status" value="1"/>
</dbReference>
<dbReference type="InterPro" id="IPR019956">
    <property type="entry name" value="Ubiquitin_dom"/>
</dbReference>
<comment type="caution">
    <text evidence="4">The sequence shown here is derived from an EMBL/GenBank/DDBJ whole genome shotgun (WGS) entry which is preliminary data.</text>
</comment>
<reference evidence="4" key="1">
    <citation type="submission" date="2021-02" db="EMBL/GenBank/DDBJ databases">
        <authorList>
            <person name="Nowell W R."/>
        </authorList>
    </citation>
    <scope>NUCLEOTIDE SEQUENCE</scope>
</reference>
<gene>
    <name evidence="4" type="ORF">JXQ802_LOCUS47106</name>
    <name evidence="3" type="ORF">PYM288_LOCUS31251</name>
</gene>
<evidence type="ECO:0000256" key="1">
    <source>
        <dbReference type="SAM" id="MobiDB-lite"/>
    </source>
</evidence>
<sequence length="423" mass="49283">MSNSAAASTASLSRESKCYVNQDFIAHVQAMQRQIIETSKYLEIKWNNKKTRKHLKSRSITFIDPYGNRLTNEYMDHEILGIVFKKYKKDYVPKYLQKWIKFGTMSEDIIKPSSYSTLTTSISQYSDRYQFVTYGDLNIFIEYHELIPRRQIVLHVLPTDTEEKIRMQIQKLFTRSNIQLKSFILDRDFQVKNLNWNDGIVLKADDTVLSSNLYEDQRIIIAKILAEKTDDAQSISSFPIFVKTLTGKTITLEVSSNMNINTVKQLIQDKEGTPSDQQRLIFAKKQLEDDRILSDYKIQKEYVLHLVLRLRGGMFNWTSGRDGYESFAYTDSVDAIESILAFDFKQLNHSAFISLTEVQDLILQGQVLLLRLFNTIGNHYELRKIPHIISIIQWSVVDNENENRVEDDHDNLSNEQSQSTVRK</sequence>
<accession>A0A816A1C4</accession>
<evidence type="ECO:0000313" key="5">
    <source>
        <dbReference type="Proteomes" id="UP000663870"/>
    </source>
</evidence>
<dbReference type="PROSITE" id="PS50053">
    <property type="entry name" value="UBIQUITIN_2"/>
    <property type="match status" value="1"/>
</dbReference>
<dbReference type="SUPFAM" id="SSF54236">
    <property type="entry name" value="Ubiquitin-like"/>
    <property type="match status" value="1"/>
</dbReference>
<dbReference type="InterPro" id="IPR000626">
    <property type="entry name" value="Ubiquitin-like_dom"/>
</dbReference>
<dbReference type="EMBL" id="CAJNOH010003213">
    <property type="protein sequence ID" value="CAF1327737.1"/>
    <property type="molecule type" value="Genomic_DNA"/>
</dbReference>
<dbReference type="Gene3D" id="3.10.20.90">
    <property type="entry name" value="Phosphatidylinositol 3-kinase Catalytic Subunit, Chain A, domain 1"/>
    <property type="match status" value="1"/>
</dbReference>